<organism evidence="2 3">
    <name type="scientific">Endocarpon pusillum (strain Z07020 / HMAS-L-300199)</name>
    <name type="common">Lichen-forming fungus</name>
    <dbReference type="NCBI Taxonomy" id="1263415"/>
    <lineage>
        <taxon>Eukaryota</taxon>
        <taxon>Fungi</taxon>
        <taxon>Dikarya</taxon>
        <taxon>Ascomycota</taxon>
        <taxon>Pezizomycotina</taxon>
        <taxon>Eurotiomycetes</taxon>
        <taxon>Chaetothyriomycetidae</taxon>
        <taxon>Verrucariales</taxon>
        <taxon>Verrucariaceae</taxon>
        <taxon>Endocarpon</taxon>
    </lineage>
</organism>
<reference evidence="3" key="1">
    <citation type="journal article" date="2014" name="BMC Genomics">
        <title>Genome characteristics reveal the impact of lichenization on lichen-forming fungus Endocarpon pusillum Hedwig (Verrucariales, Ascomycota).</title>
        <authorList>
            <person name="Wang Y.-Y."/>
            <person name="Liu B."/>
            <person name="Zhang X.-Y."/>
            <person name="Zhou Q.-M."/>
            <person name="Zhang T."/>
            <person name="Li H."/>
            <person name="Yu Y.-F."/>
            <person name="Zhang X.-L."/>
            <person name="Hao X.-Y."/>
            <person name="Wang M."/>
            <person name="Wang L."/>
            <person name="Wei J.-C."/>
        </authorList>
    </citation>
    <scope>NUCLEOTIDE SEQUENCE [LARGE SCALE GENOMIC DNA]</scope>
    <source>
        <strain evidence="3">Z07020 / HMAS-L-300199</strain>
    </source>
</reference>
<feature type="compositionally biased region" description="Low complexity" evidence="1">
    <location>
        <begin position="65"/>
        <end position="74"/>
    </location>
</feature>
<feature type="compositionally biased region" description="Basic and acidic residues" evidence="1">
    <location>
        <begin position="16"/>
        <end position="32"/>
    </location>
</feature>
<dbReference type="Proteomes" id="UP000019373">
    <property type="component" value="Unassembled WGS sequence"/>
</dbReference>
<dbReference type="GeneID" id="19238691"/>
<gene>
    <name evidence="2" type="ORF">EPUS_03652</name>
</gene>
<sequence>MATQIKAGAVRTFYSPEKDTDRIDVGYHDPRRGQNNQNNMNLGVYHSKSRQRAQNVQPEEDESQLEISGSSSISEESENDGGSQGKKESSVSHPLYPQHRANPFAEYWQSIWRNLLLFYAYLVGRTGVRVGGMFED</sequence>
<evidence type="ECO:0000313" key="2">
    <source>
        <dbReference type="EMBL" id="ERF69660.1"/>
    </source>
</evidence>
<dbReference type="HOGENOM" id="CLU_1875421_0_0_1"/>
<feature type="region of interest" description="Disordered" evidence="1">
    <location>
        <begin position="1"/>
        <end position="96"/>
    </location>
</feature>
<accession>U1HHN8</accession>
<dbReference type="OrthoDB" id="10511629at2759"/>
<keyword evidence="3" id="KW-1185">Reference proteome</keyword>
<evidence type="ECO:0000256" key="1">
    <source>
        <dbReference type="SAM" id="MobiDB-lite"/>
    </source>
</evidence>
<dbReference type="RefSeq" id="XP_007804690.1">
    <property type="nucleotide sequence ID" value="XM_007806499.1"/>
</dbReference>
<dbReference type="AlphaFoldDB" id="U1HHN8"/>
<evidence type="ECO:0000313" key="3">
    <source>
        <dbReference type="Proteomes" id="UP000019373"/>
    </source>
</evidence>
<proteinExistence type="predicted"/>
<name>U1HHN8_ENDPU</name>
<protein>
    <submittedName>
        <fullName evidence="2">Uncharacterized protein</fullName>
    </submittedName>
</protein>
<dbReference type="EMBL" id="KE721401">
    <property type="protein sequence ID" value="ERF69660.1"/>
    <property type="molecule type" value="Genomic_DNA"/>
</dbReference>